<dbReference type="EMBL" id="CM042043">
    <property type="protein sequence ID" value="KAI3694421.1"/>
    <property type="molecule type" value="Genomic_DNA"/>
</dbReference>
<evidence type="ECO:0000313" key="2">
    <source>
        <dbReference type="Proteomes" id="UP001056120"/>
    </source>
</evidence>
<organism evidence="1 2">
    <name type="scientific">Smallanthus sonchifolius</name>
    <dbReference type="NCBI Taxonomy" id="185202"/>
    <lineage>
        <taxon>Eukaryota</taxon>
        <taxon>Viridiplantae</taxon>
        <taxon>Streptophyta</taxon>
        <taxon>Embryophyta</taxon>
        <taxon>Tracheophyta</taxon>
        <taxon>Spermatophyta</taxon>
        <taxon>Magnoliopsida</taxon>
        <taxon>eudicotyledons</taxon>
        <taxon>Gunneridae</taxon>
        <taxon>Pentapetalae</taxon>
        <taxon>asterids</taxon>
        <taxon>campanulids</taxon>
        <taxon>Asterales</taxon>
        <taxon>Asteraceae</taxon>
        <taxon>Asteroideae</taxon>
        <taxon>Heliantheae alliance</taxon>
        <taxon>Millerieae</taxon>
        <taxon>Smallanthus</taxon>
    </lineage>
</organism>
<reference evidence="2" key="1">
    <citation type="journal article" date="2022" name="Mol. Ecol. Resour.">
        <title>The genomes of chicory, endive, great burdock and yacon provide insights into Asteraceae palaeo-polyploidization history and plant inulin production.</title>
        <authorList>
            <person name="Fan W."/>
            <person name="Wang S."/>
            <person name="Wang H."/>
            <person name="Wang A."/>
            <person name="Jiang F."/>
            <person name="Liu H."/>
            <person name="Zhao H."/>
            <person name="Xu D."/>
            <person name="Zhang Y."/>
        </authorList>
    </citation>
    <scope>NUCLEOTIDE SEQUENCE [LARGE SCALE GENOMIC DNA]</scope>
    <source>
        <strain evidence="2">cv. Yunnan</strain>
    </source>
</reference>
<comment type="caution">
    <text evidence="1">The sequence shown here is derived from an EMBL/GenBank/DDBJ whole genome shotgun (WGS) entry which is preliminary data.</text>
</comment>
<keyword evidence="2" id="KW-1185">Reference proteome</keyword>
<evidence type="ECO:0000313" key="1">
    <source>
        <dbReference type="EMBL" id="KAI3694421.1"/>
    </source>
</evidence>
<accession>A0ACB8ZAQ1</accession>
<reference evidence="1 2" key="2">
    <citation type="journal article" date="2022" name="Mol. Ecol. Resour.">
        <title>The genomes of chicory, endive, great burdock and yacon provide insights into Asteraceae paleo-polyploidization history and plant inulin production.</title>
        <authorList>
            <person name="Fan W."/>
            <person name="Wang S."/>
            <person name="Wang H."/>
            <person name="Wang A."/>
            <person name="Jiang F."/>
            <person name="Liu H."/>
            <person name="Zhao H."/>
            <person name="Xu D."/>
            <person name="Zhang Y."/>
        </authorList>
    </citation>
    <scope>NUCLEOTIDE SEQUENCE [LARGE SCALE GENOMIC DNA]</scope>
    <source>
        <strain evidence="2">cv. Yunnan</strain>
        <tissue evidence="1">Leaves</tissue>
    </source>
</reference>
<protein>
    <submittedName>
        <fullName evidence="1">Uncharacterized protein</fullName>
    </submittedName>
</protein>
<gene>
    <name evidence="1" type="ORF">L1987_77386</name>
</gene>
<dbReference type="Proteomes" id="UP001056120">
    <property type="component" value="Linkage Group LG26"/>
</dbReference>
<sequence>MIYRCSIQRSGDNTPCTGHLWEREPSPTPFRLQFEDLHTKLLVLNLFLDNGFNVAVVAILDTLVLISVAIELHM</sequence>
<proteinExistence type="predicted"/>
<name>A0ACB8ZAQ1_9ASTR</name>